<dbReference type="GO" id="GO:0045814">
    <property type="term" value="P:negative regulation of gene expression, epigenetic"/>
    <property type="evidence" value="ECO:0007669"/>
    <property type="project" value="InterPro"/>
</dbReference>
<feature type="compositionally biased region" description="Polar residues" evidence="1">
    <location>
        <begin position="357"/>
        <end position="367"/>
    </location>
</feature>
<dbReference type="Pfam" id="PF23314">
    <property type="entry name" value="TASOR_alpha-beta"/>
    <property type="match status" value="1"/>
</dbReference>
<dbReference type="Pfam" id="PF24630">
    <property type="entry name" value="PIN_TASOR"/>
    <property type="match status" value="1"/>
</dbReference>
<accession>A0AAY4BM34</accession>
<feature type="region of interest" description="Disordered" evidence="1">
    <location>
        <begin position="163"/>
        <end position="183"/>
    </location>
</feature>
<dbReference type="InterPro" id="IPR056242">
    <property type="entry name" value="PIN_TASOR"/>
</dbReference>
<evidence type="ECO:0000313" key="5">
    <source>
        <dbReference type="Proteomes" id="UP000694580"/>
    </source>
</evidence>
<dbReference type="GeneTree" id="ENSGT00530000063735"/>
<feature type="region of interest" description="Disordered" evidence="1">
    <location>
        <begin position="231"/>
        <end position="262"/>
    </location>
</feature>
<gene>
    <name evidence="4" type="primary">TASOR</name>
</gene>
<feature type="compositionally biased region" description="Acidic residues" evidence="1">
    <location>
        <begin position="235"/>
        <end position="250"/>
    </location>
</feature>
<dbReference type="AlphaFoldDB" id="A0AAY4BM34"/>
<organism evidence="4 5">
    <name type="scientific">Denticeps clupeoides</name>
    <name type="common">denticle herring</name>
    <dbReference type="NCBI Taxonomy" id="299321"/>
    <lineage>
        <taxon>Eukaryota</taxon>
        <taxon>Metazoa</taxon>
        <taxon>Chordata</taxon>
        <taxon>Craniata</taxon>
        <taxon>Vertebrata</taxon>
        <taxon>Euteleostomi</taxon>
        <taxon>Actinopterygii</taxon>
        <taxon>Neopterygii</taxon>
        <taxon>Teleostei</taxon>
        <taxon>Clupei</taxon>
        <taxon>Clupeiformes</taxon>
        <taxon>Denticipitoidei</taxon>
        <taxon>Denticipitidae</taxon>
        <taxon>Denticeps</taxon>
    </lineage>
</organism>
<dbReference type="CDD" id="cd22569">
    <property type="entry name" value="TASOR_PBD"/>
    <property type="match status" value="1"/>
</dbReference>
<dbReference type="PANTHER" id="PTHR16207">
    <property type="entry name" value="SET DOMAIN-CONTAINING PROTEIN"/>
    <property type="match status" value="1"/>
</dbReference>
<dbReference type="InterPro" id="IPR046432">
    <property type="entry name" value="TASOR"/>
</dbReference>
<evidence type="ECO:0000259" key="2">
    <source>
        <dbReference type="Pfam" id="PF23314"/>
    </source>
</evidence>
<evidence type="ECO:0000259" key="3">
    <source>
        <dbReference type="Pfam" id="PF24630"/>
    </source>
</evidence>
<reference evidence="4" key="2">
    <citation type="submission" date="2025-09" db="UniProtKB">
        <authorList>
            <consortium name="Ensembl"/>
        </authorList>
    </citation>
    <scope>IDENTIFICATION</scope>
</reference>
<dbReference type="Ensembl" id="ENSDCDT00010024568.1">
    <property type="protein sequence ID" value="ENSDCDP00010021965.1"/>
    <property type="gene ID" value="ENSDCDG00010011104.1"/>
</dbReference>
<evidence type="ECO:0000256" key="1">
    <source>
        <dbReference type="SAM" id="MobiDB-lite"/>
    </source>
</evidence>
<dbReference type="GO" id="GO:0003682">
    <property type="term" value="F:chromatin binding"/>
    <property type="evidence" value="ECO:0007669"/>
    <property type="project" value="TreeGrafter"/>
</dbReference>
<keyword evidence="5" id="KW-1185">Reference proteome</keyword>
<dbReference type="Proteomes" id="UP000694580">
    <property type="component" value="Unplaced"/>
</dbReference>
<dbReference type="GO" id="GO:0005654">
    <property type="term" value="C:nucleoplasm"/>
    <property type="evidence" value="ECO:0007669"/>
    <property type="project" value="TreeGrafter"/>
</dbReference>
<dbReference type="GO" id="GO:0000792">
    <property type="term" value="C:heterochromatin"/>
    <property type="evidence" value="ECO:0007669"/>
    <property type="project" value="TreeGrafter"/>
</dbReference>
<sequence>MSFICPFFVCVCGEVPKPSGVPELPANHMPLLPWVNAFVPALHYALNKAHCNPTSDLSEGVQSQAREYLKGNHEGQQWPRVRLDYDTSDREHSATRQRVCFNWEGIMRSYIYNPNLYLIPIVKASNMMQDIPVSTSDQSGGKQGEQNPAMVKDLLTLIQMSKRKGEQDLEPTEAHGVKRKLDDEEGAVASKCARVEPVNNPTSMEGDISYFIFLFVFRCIPRISARSMDQPVALETEEESQPEQEVDSEQDAPRNLTDELKSSHWKEHCSSLLGSFDTIVDEQLSDFSAGMRELLRAERVYYNALSSPHDSRPPVQTPMRPFSEYVSHFYTPVPLYNYVRTLRSDLTSYIDSHVRSSCSTADSQIPSPRSPLHNTDRLPSRSHSQCPSSQASRPSSRNQKGALELKRPQPAQELSPAARPESLERLNGRAYADSAVGRASPQTDGSKRTEQLSRDSSGLVDCEPLSLSLTSVINQLNPEIITSLSAIIKGVQDNAIHFYVHSEENVISAELKDYLRRLGNSECNPWDYLKKNRMHSDKLLIITRNEDIADRVHTIPGLVTLKKMPSVSFAGVDSLDDIKNHTYNELFVSGGFIVSDDFVLNPDFITQGELQKLLEFLNHVNSPESSWRWKVHCKTLKKLREQSRVRRDALNLLKLLTEHQKKHMVDFLPYHDCDAPTHTTADLECLVKLQAQHTQHRHLIFLTERCLDLFPQHPRSGIVVASINDVLQSFTSLTGFHDVEKNSPLLDNQVSHTSGMITFIDHG</sequence>
<protein>
    <recommendedName>
        <fullName evidence="6">Transcription activation suppressor b</fullName>
    </recommendedName>
</protein>
<feature type="compositionally biased region" description="Polar residues" evidence="1">
    <location>
        <begin position="381"/>
        <end position="399"/>
    </location>
</feature>
<dbReference type="GO" id="GO:0097355">
    <property type="term" value="P:protein localization to heterochromatin"/>
    <property type="evidence" value="ECO:0007669"/>
    <property type="project" value="TreeGrafter"/>
</dbReference>
<evidence type="ECO:0000313" key="4">
    <source>
        <dbReference type="Ensembl" id="ENSDCDP00010021965.1"/>
    </source>
</evidence>
<feature type="region of interest" description="Disordered" evidence="1">
    <location>
        <begin position="357"/>
        <end position="457"/>
    </location>
</feature>
<proteinExistence type="predicted"/>
<reference evidence="4" key="1">
    <citation type="submission" date="2025-08" db="UniProtKB">
        <authorList>
            <consortium name="Ensembl"/>
        </authorList>
    </citation>
    <scope>IDENTIFICATION</scope>
</reference>
<feature type="domain" description="TASOR PIN" evidence="3">
    <location>
        <begin position="591"/>
        <end position="732"/>
    </location>
</feature>
<dbReference type="PANTHER" id="PTHR16207:SF1">
    <property type="entry name" value="PROTEIN TASOR"/>
    <property type="match status" value="1"/>
</dbReference>
<name>A0AAY4BM34_9TELE</name>
<dbReference type="InterPro" id="IPR056243">
    <property type="entry name" value="TASOR_ab_dom"/>
</dbReference>
<feature type="compositionally biased region" description="Basic and acidic residues" evidence="1">
    <location>
        <begin position="163"/>
        <end position="182"/>
    </location>
</feature>
<evidence type="ECO:0008006" key="6">
    <source>
        <dbReference type="Google" id="ProtNLM"/>
    </source>
</evidence>
<feature type="domain" description="TASOR alpha/beta" evidence="2">
    <location>
        <begin position="494"/>
        <end position="587"/>
    </location>
</feature>